<feature type="chain" id="PRO_5020793645" description="Tetratricopeptide repeat protein" evidence="2">
    <location>
        <begin position="31"/>
        <end position="526"/>
    </location>
</feature>
<gene>
    <name evidence="3" type="ORF">E8A74_50530</name>
</gene>
<evidence type="ECO:0008006" key="5">
    <source>
        <dbReference type="Google" id="ProtNLM"/>
    </source>
</evidence>
<organism evidence="3 4">
    <name type="scientific">Polyangium fumosum</name>
    <dbReference type="NCBI Taxonomy" id="889272"/>
    <lineage>
        <taxon>Bacteria</taxon>
        <taxon>Pseudomonadati</taxon>
        <taxon>Myxococcota</taxon>
        <taxon>Polyangia</taxon>
        <taxon>Polyangiales</taxon>
        <taxon>Polyangiaceae</taxon>
        <taxon>Polyangium</taxon>
    </lineage>
</organism>
<proteinExistence type="predicted"/>
<reference evidence="3 4" key="1">
    <citation type="submission" date="2019-04" db="EMBL/GenBank/DDBJ databases">
        <authorList>
            <person name="Li Y."/>
            <person name="Wang J."/>
        </authorList>
    </citation>
    <scope>NUCLEOTIDE SEQUENCE [LARGE SCALE GENOMIC DNA]</scope>
    <source>
        <strain evidence="3 4">DSM 14668</strain>
    </source>
</reference>
<feature type="compositionally biased region" description="Pro residues" evidence="1">
    <location>
        <begin position="144"/>
        <end position="156"/>
    </location>
</feature>
<accession>A0A4U1IEN1</accession>
<keyword evidence="4" id="KW-1185">Reference proteome</keyword>
<evidence type="ECO:0000256" key="2">
    <source>
        <dbReference type="SAM" id="SignalP"/>
    </source>
</evidence>
<evidence type="ECO:0000313" key="3">
    <source>
        <dbReference type="EMBL" id="TKC92087.1"/>
    </source>
</evidence>
<sequence>MDGRFSGALPRAASVAFFHLVIAAARVANAEPNDDAALDLAKKAIEADYLGTKFAEAEKKLKQALTLCGPKSCSNKVVARLHRDLGVVYAGGMNKVEDGKAEFVAALKADPDITLDPDLTSEEIETVFKDAKAAAGIGGTPEASPSPTPAPGPVAPAPAQGDLVHTPPREQTVMTPVPLYTELPDGVEVTKVVLQYRPFGASAWKTLEMQKVEKGYGAEVPCLDVGSVTGQLKYFIQAFDKDNNAVAFAGTRKEPLNVEIKLQIEGASPSLPGKPPPARCSEAADCPPGLLGCPKPGEEKTCPEGEVCDKPPEAPSLARKNWVTLGLQQDFLGLSGTTGTCSGGNEYTCFSGDDYYEAIPYAKSGGELAGGLAAATTRIFVGYERVFGKNFTAGLRAGFVFRGGPQAPGGAAFVPIHAEARAAYWFGADPFGSAGFRPFVTLGGGLAQVDASVKVTVYNTEQDFLADKRLVLDAWKKSGLVFIAAGGGAMYAIRPNTGPLAEVRLIQLFGASGTALSATFGYSHGF</sequence>
<dbReference type="EMBL" id="SSMQ01000140">
    <property type="protein sequence ID" value="TKC92087.1"/>
    <property type="molecule type" value="Genomic_DNA"/>
</dbReference>
<feature type="signal peptide" evidence="2">
    <location>
        <begin position="1"/>
        <end position="30"/>
    </location>
</feature>
<evidence type="ECO:0000256" key="1">
    <source>
        <dbReference type="SAM" id="MobiDB-lite"/>
    </source>
</evidence>
<dbReference type="AlphaFoldDB" id="A0A4U1IEN1"/>
<name>A0A4U1IEN1_9BACT</name>
<dbReference type="OrthoDB" id="5486048at2"/>
<dbReference type="RefSeq" id="WP_136936396.1">
    <property type="nucleotide sequence ID" value="NZ_SSMQ01000140.1"/>
</dbReference>
<feature type="region of interest" description="Disordered" evidence="1">
    <location>
        <begin position="136"/>
        <end position="156"/>
    </location>
</feature>
<evidence type="ECO:0000313" key="4">
    <source>
        <dbReference type="Proteomes" id="UP000309215"/>
    </source>
</evidence>
<comment type="caution">
    <text evidence="3">The sequence shown here is derived from an EMBL/GenBank/DDBJ whole genome shotgun (WGS) entry which is preliminary data.</text>
</comment>
<keyword evidence="2" id="KW-0732">Signal</keyword>
<dbReference type="Proteomes" id="UP000309215">
    <property type="component" value="Unassembled WGS sequence"/>
</dbReference>
<protein>
    <recommendedName>
        <fullName evidence="5">Tetratricopeptide repeat protein</fullName>
    </recommendedName>
</protein>